<dbReference type="Pfam" id="PF00043">
    <property type="entry name" value="GST_C"/>
    <property type="match status" value="1"/>
</dbReference>
<dbReference type="PRINTS" id="PR01625">
    <property type="entry name" value="GSTRNSFRASEO"/>
</dbReference>
<evidence type="ECO:0000256" key="6">
    <source>
        <dbReference type="RuleBase" id="RU368071"/>
    </source>
</evidence>
<keyword evidence="11" id="KW-1185">Reference proteome</keyword>
<dbReference type="Pfam" id="PF13417">
    <property type="entry name" value="GST_N_3"/>
    <property type="match status" value="1"/>
</dbReference>
<evidence type="ECO:0000259" key="9">
    <source>
        <dbReference type="PROSITE" id="PS50405"/>
    </source>
</evidence>
<evidence type="ECO:0000256" key="4">
    <source>
        <dbReference type="ARBA" id="ARBA00048353"/>
    </source>
</evidence>
<dbReference type="PANTHER" id="PTHR43968:SF6">
    <property type="entry name" value="GLUTATHIONE S-TRANSFERASE OMEGA"/>
    <property type="match status" value="1"/>
</dbReference>
<dbReference type="GO" id="GO:0005737">
    <property type="term" value="C:cytoplasm"/>
    <property type="evidence" value="ECO:0007669"/>
    <property type="project" value="InterPro"/>
</dbReference>
<dbReference type="InterPro" id="IPR040079">
    <property type="entry name" value="Glutathione_S-Trfase"/>
</dbReference>
<dbReference type="InterPro" id="IPR004045">
    <property type="entry name" value="Glutathione_S-Trfase_N"/>
</dbReference>
<dbReference type="InterPro" id="IPR036282">
    <property type="entry name" value="Glutathione-S-Trfase_C_sf"/>
</dbReference>
<evidence type="ECO:0000313" key="10">
    <source>
        <dbReference type="EMBL" id="KHN72269.1"/>
    </source>
</evidence>
<comment type="catalytic activity">
    <reaction evidence="5 6">
        <text>L-dehydroascorbate + 2 glutathione = glutathione disulfide + L-ascorbate</text>
        <dbReference type="Rhea" id="RHEA:24424"/>
        <dbReference type="ChEBI" id="CHEBI:38290"/>
        <dbReference type="ChEBI" id="CHEBI:57925"/>
        <dbReference type="ChEBI" id="CHEBI:58297"/>
        <dbReference type="ChEBI" id="CHEBI:58539"/>
        <dbReference type="EC" id="1.8.5.1"/>
    </reaction>
</comment>
<evidence type="ECO:0000313" key="11">
    <source>
        <dbReference type="Proteomes" id="UP000031036"/>
    </source>
</evidence>
<keyword evidence="7" id="KW-0732">Signal</keyword>
<dbReference type="AlphaFoldDB" id="A0A0B2USU5"/>
<dbReference type="SUPFAM" id="SSF52833">
    <property type="entry name" value="Thioredoxin-like"/>
    <property type="match status" value="1"/>
</dbReference>
<dbReference type="Proteomes" id="UP000031036">
    <property type="component" value="Unassembled WGS sequence"/>
</dbReference>
<comment type="catalytic activity">
    <reaction evidence="4 6">
        <text>methylarsonate + 2 glutathione + H(+) = methylarsonous acid + glutathione disulfide + H2O</text>
        <dbReference type="Rhea" id="RHEA:15969"/>
        <dbReference type="ChEBI" id="CHEBI:15377"/>
        <dbReference type="ChEBI" id="CHEBI:15378"/>
        <dbReference type="ChEBI" id="CHEBI:17826"/>
        <dbReference type="ChEBI" id="CHEBI:33409"/>
        <dbReference type="ChEBI" id="CHEBI:57925"/>
        <dbReference type="ChEBI" id="CHEBI:58297"/>
        <dbReference type="EC" id="1.20.4.2"/>
    </reaction>
</comment>
<dbReference type="GO" id="GO:0004364">
    <property type="term" value="F:glutathione transferase activity"/>
    <property type="evidence" value="ECO:0007669"/>
    <property type="project" value="UniProtKB-UniRule"/>
</dbReference>
<comment type="caution">
    <text evidence="10">The sequence shown here is derived from an EMBL/GenBank/DDBJ whole genome shotgun (WGS) entry which is preliminary data.</text>
</comment>
<dbReference type="InterPro" id="IPR036249">
    <property type="entry name" value="Thioredoxin-like_sf"/>
</dbReference>
<reference evidence="10 11" key="1">
    <citation type="submission" date="2014-11" db="EMBL/GenBank/DDBJ databases">
        <title>Genetic blueprint of the zoonotic pathogen Toxocara canis.</title>
        <authorList>
            <person name="Zhu X.-Q."/>
            <person name="Korhonen P.K."/>
            <person name="Cai H."/>
            <person name="Young N.D."/>
            <person name="Nejsum P."/>
            <person name="von Samson-Himmelstjerna G."/>
            <person name="Boag P.R."/>
            <person name="Tan P."/>
            <person name="Li Q."/>
            <person name="Min J."/>
            <person name="Yang Y."/>
            <person name="Wang X."/>
            <person name="Fang X."/>
            <person name="Hall R.S."/>
            <person name="Hofmann A."/>
            <person name="Sternberg P.W."/>
            <person name="Jex A.R."/>
            <person name="Gasser R.B."/>
        </authorList>
    </citation>
    <scope>NUCLEOTIDE SEQUENCE [LARGE SCALE GENOMIC DNA]</scope>
    <source>
        <strain evidence="10">PN_DK_2014</strain>
    </source>
</reference>
<keyword evidence="6 10" id="KW-0808">Transferase</keyword>
<dbReference type="SUPFAM" id="SSF47616">
    <property type="entry name" value="GST C-terminal domain-like"/>
    <property type="match status" value="1"/>
</dbReference>
<accession>A0A0B2USU5</accession>
<feature type="domain" description="GST C-terminal" evidence="9">
    <location>
        <begin position="112"/>
        <end position="239"/>
    </location>
</feature>
<evidence type="ECO:0000256" key="3">
    <source>
        <dbReference type="ARBA" id="ARBA00047960"/>
    </source>
</evidence>
<organism evidence="10 11">
    <name type="scientific">Toxocara canis</name>
    <name type="common">Canine roundworm</name>
    <dbReference type="NCBI Taxonomy" id="6265"/>
    <lineage>
        <taxon>Eukaryota</taxon>
        <taxon>Metazoa</taxon>
        <taxon>Ecdysozoa</taxon>
        <taxon>Nematoda</taxon>
        <taxon>Chromadorea</taxon>
        <taxon>Rhabditida</taxon>
        <taxon>Spirurina</taxon>
        <taxon>Ascaridomorpha</taxon>
        <taxon>Ascaridoidea</taxon>
        <taxon>Toxocaridae</taxon>
        <taxon>Toxocara</taxon>
    </lineage>
</organism>
<dbReference type="GO" id="GO:0050610">
    <property type="term" value="F:methylarsonate reductase activity"/>
    <property type="evidence" value="ECO:0007669"/>
    <property type="project" value="UniProtKB-UniRule"/>
</dbReference>
<proteinExistence type="inferred from homology"/>
<dbReference type="SFLD" id="SFLDG00358">
    <property type="entry name" value="Main_(cytGST)"/>
    <property type="match status" value="1"/>
</dbReference>
<dbReference type="FunFam" id="1.20.1050.10:FF:000009">
    <property type="entry name" value="Glutathione S-transferase omega-1"/>
    <property type="match status" value="1"/>
</dbReference>
<dbReference type="EC" id="2.5.1.18" evidence="6"/>
<dbReference type="Gene3D" id="3.40.30.10">
    <property type="entry name" value="Glutaredoxin"/>
    <property type="match status" value="1"/>
</dbReference>
<dbReference type="EC" id="1.20.4.2" evidence="6"/>
<dbReference type="PROSITE" id="PS50405">
    <property type="entry name" value="GST_CTER"/>
    <property type="match status" value="1"/>
</dbReference>
<dbReference type="InterPro" id="IPR050983">
    <property type="entry name" value="GST_Omega/HSP26"/>
</dbReference>
<feature type="domain" description="GST N-terminal" evidence="8">
    <location>
        <begin position="29"/>
        <end position="107"/>
    </location>
</feature>
<evidence type="ECO:0000256" key="5">
    <source>
        <dbReference type="ARBA" id="ARBA00049544"/>
    </source>
</evidence>
<keyword evidence="2 6" id="KW-0560">Oxidoreductase</keyword>
<comment type="catalytic activity">
    <reaction evidence="3 6">
        <text>RX + glutathione = an S-substituted glutathione + a halide anion + H(+)</text>
        <dbReference type="Rhea" id="RHEA:16437"/>
        <dbReference type="ChEBI" id="CHEBI:15378"/>
        <dbReference type="ChEBI" id="CHEBI:16042"/>
        <dbReference type="ChEBI" id="CHEBI:17792"/>
        <dbReference type="ChEBI" id="CHEBI:57925"/>
        <dbReference type="ChEBI" id="CHEBI:90779"/>
        <dbReference type="EC" id="2.5.1.18"/>
    </reaction>
</comment>
<evidence type="ECO:0000256" key="7">
    <source>
        <dbReference type="SAM" id="SignalP"/>
    </source>
</evidence>
<sequence>MTTVGISWLYISVQLALLGDAQPSPPPPGHFRIYGMRFCPYTERVLIYLAKKKIKAEIVNINLKDKPEWLKKVHPEEKVPALEHDGKVLVESTIIVQYLDELFPETSVLPKDPYERAVQRMLFERTSSFTAPLFKLLRTKSGPYGELHDKLEKDLVQVEPLLKNTFFGGNKPGFTDYLIFPIYERLAVFANHPEAGKYNLTSLVGTERFPHLTHWYEKMCSLPQVVIAQPQRDELLKYLEGFIVGHADYDIGIGKRN</sequence>
<dbReference type="InterPro" id="IPR010987">
    <property type="entry name" value="Glutathione-S-Trfase_C-like"/>
</dbReference>
<dbReference type="OrthoDB" id="4951845at2759"/>
<feature type="signal peptide" evidence="7">
    <location>
        <begin position="1"/>
        <end position="21"/>
    </location>
</feature>
<dbReference type="GO" id="GO:0045174">
    <property type="term" value="F:glutathione dehydrogenase (ascorbate) activity"/>
    <property type="evidence" value="ECO:0007669"/>
    <property type="project" value="UniProtKB-UniRule"/>
</dbReference>
<gene>
    <name evidence="10" type="primary">gsto-1</name>
    <name evidence="10" type="ORF">Tcan_12143</name>
</gene>
<dbReference type="EMBL" id="JPKZ01003266">
    <property type="protein sequence ID" value="KHN72269.1"/>
    <property type="molecule type" value="Genomic_DNA"/>
</dbReference>
<protein>
    <recommendedName>
        <fullName evidence="6">Glutathione S-transferase omega</fullName>
        <shortName evidence="6">GSTO</shortName>
        <ecNumber evidence="6">1.20.4.2</ecNumber>
        <ecNumber evidence="6">1.8.5.1</ecNumber>
        <ecNumber evidence="6">2.5.1.18</ecNumber>
    </recommendedName>
    <alternativeName>
        <fullName evidence="6">Glutathione-dependent dehydroascorbate reductase</fullName>
    </alternativeName>
    <alternativeName>
        <fullName evidence="6">Monomethylarsonic acid reductase</fullName>
    </alternativeName>
</protein>
<dbReference type="InterPro" id="IPR004046">
    <property type="entry name" value="GST_C"/>
</dbReference>
<comment type="similarity">
    <text evidence="1 6">Belongs to the GST superfamily. Omega family.</text>
</comment>
<dbReference type="GO" id="GO:0006749">
    <property type="term" value="P:glutathione metabolic process"/>
    <property type="evidence" value="ECO:0007669"/>
    <property type="project" value="UniProtKB-UniRule"/>
</dbReference>
<evidence type="ECO:0000256" key="2">
    <source>
        <dbReference type="ARBA" id="ARBA00023002"/>
    </source>
</evidence>
<comment type="function">
    <text evidence="6">Exhibits glutathione-dependent thiol transferase activity. Has high dehydroascorbate reductase activity and may contribute to the recycling of ascorbic acid. Participates in the biotransformation of inorganic arsenic and reduces monomethylarsonic acid (MMA).</text>
</comment>
<dbReference type="InterPro" id="IPR005442">
    <property type="entry name" value="GST_omega"/>
</dbReference>
<dbReference type="FunFam" id="3.40.30.10:FF:000123">
    <property type="entry name" value="Glutathione transferase o1"/>
    <property type="match status" value="1"/>
</dbReference>
<dbReference type="PROSITE" id="PS50404">
    <property type="entry name" value="GST_NTER"/>
    <property type="match status" value="1"/>
</dbReference>
<dbReference type="STRING" id="6265.A0A0B2USU5"/>
<name>A0A0B2USU5_TOXCA</name>
<dbReference type="Gene3D" id="1.20.1050.10">
    <property type="match status" value="1"/>
</dbReference>
<feature type="chain" id="PRO_5002077569" description="Glutathione S-transferase omega" evidence="7">
    <location>
        <begin position="22"/>
        <end position="257"/>
    </location>
</feature>
<evidence type="ECO:0000256" key="1">
    <source>
        <dbReference type="ARBA" id="ARBA00011067"/>
    </source>
</evidence>
<evidence type="ECO:0000259" key="8">
    <source>
        <dbReference type="PROSITE" id="PS50404"/>
    </source>
</evidence>
<dbReference type="EC" id="1.8.5.1" evidence="6"/>
<dbReference type="PANTHER" id="PTHR43968">
    <property type="match status" value="1"/>
</dbReference>
<dbReference type="SFLD" id="SFLDS00019">
    <property type="entry name" value="Glutathione_Transferase_(cytos"/>
    <property type="match status" value="1"/>
</dbReference>
<dbReference type="OMA" id="PDADIHP"/>